<dbReference type="PANTHER" id="PTHR42715:SF10">
    <property type="entry name" value="BETA-GLUCOSIDASE"/>
    <property type="match status" value="1"/>
</dbReference>
<dbReference type="EC" id="3.2.1.21" evidence="3"/>
<comment type="similarity">
    <text evidence="2">Belongs to the glycosyl hydrolase 3 family.</text>
</comment>
<sequence length="71" mass="8015">SAVKRPEKELKGFEKVFLKPGETKTVTIQLPADAFKYYDEAKKQWVLEPGQFEVLVGSSSRDIRQTGSLTL</sequence>
<evidence type="ECO:0000256" key="3">
    <source>
        <dbReference type="ARBA" id="ARBA00012744"/>
    </source>
</evidence>
<keyword evidence="4" id="KW-0378">Hydrolase</keyword>
<protein>
    <recommendedName>
        <fullName evidence="3">beta-glucosidase</fullName>
        <ecNumber evidence="3">3.2.1.21</ecNumber>
    </recommendedName>
</protein>
<dbReference type="GO" id="GO:0008422">
    <property type="term" value="F:beta-glucosidase activity"/>
    <property type="evidence" value="ECO:0007669"/>
    <property type="project" value="UniProtKB-EC"/>
</dbReference>
<evidence type="ECO:0000256" key="1">
    <source>
        <dbReference type="ARBA" id="ARBA00000448"/>
    </source>
</evidence>
<proteinExistence type="inferred from homology"/>
<dbReference type="PANTHER" id="PTHR42715">
    <property type="entry name" value="BETA-GLUCOSIDASE"/>
    <property type="match status" value="1"/>
</dbReference>
<dbReference type="InterPro" id="IPR050288">
    <property type="entry name" value="Cellulose_deg_GH3"/>
</dbReference>
<dbReference type="FunFam" id="2.60.40.10:FF:000495">
    <property type="entry name" value="Periplasmic beta-glucosidase"/>
    <property type="match status" value="1"/>
</dbReference>
<dbReference type="Gene3D" id="2.60.40.10">
    <property type="entry name" value="Immunoglobulins"/>
    <property type="match status" value="1"/>
</dbReference>
<evidence type="ECO:0000259" key="5">
    <source>
        <dbReference type="SMART" id="SM01217"/>
    </source>
</evidence>
<reference evidence="6" key="1">
    <citation type="journal article" date="2019" name="Sci. Rep.">
        <title>Draft genome of Tanacetum cinerariifolium, the natural source of mosquito coil.</title>
        <authorList>
            <person name="Yamashiro T."/>
            <person name="Shiraishi A."/>
            <person name="Satake H."/>
            <person name="Nakayama K."/>
        </authorList>
    </citation>
    <scope>NUCLEOTIDE SEQUENCE</scope>
</reference>
<dbReference type="EMBL" id="BKCJ011853163">
    <property type="protein sequence ID" value="GFD58447.1"/>
    <property type="molecule type" value="Genomic_DNA"/>
</dbReference>
<dbReference type="InterPro" id="IPR013783">
    <property type="entry name" value="Ig-like_fold"/>
</dbReference>
<gene>
    <name evidence="6" type="ORF">Tci_930416</name>
</gene>
<evidence type="ECO:0000256" key="2">
    <source>
        <dbReference type="ARBA" id="ARBA00005336"/>
    </source>
</evidence>
<comment type="catalytic activity">
    <reaction evidence="1">
        <text>Hydrolysis of terminal, non-reducing beta-D-glucosyl residues with release of beta-D-glucose.</text>
        <dbReference type="EC" id="3.2.1.21"/>
    </reaction>
</comment>
<accession>A0A699XFM4</accession>
<organism evidence="6">
    <name type="scientific">Tanacetum cinerariifolium</name>
    <name type="common">Dalmatian daisy</name>
    <name type="synonym">Chrysanthemum cinerariifolium</name>
    <dbReference type="NCBI Taxonomy" id="118510"/>
    <lineage>
        <taxon>Eukaryota</taxon>
        <taxon>Viridiplantae</taxon>
        <taxon>Streptophyta</taxon>
        <taxon>Embryophyta</taxon>
        <taxon>Tracheophyta</taxon>
        <taxon>Spermatophyta</taxon>
        <taxon>Magnoliopsida</taxon>
        <taxon>eudicotyledons</taxon>
        <taxon>Gunneridae</taxon>
        <taxon>Pentapetalae</taxon>
        <taxon>asterids</taxon>
        <taxon>campanulids</taxon>
        <taxon>Asterales</taxon>
        <taxon>Asteraceae</taxon>
        <taxon>Asteroideae</taxon>
        <taxon>Anthemideae</taxon>
        <taxon>Anthemidinae</taxon>
        <taxon>Tanacetum</taxon>
    </lineage>
</organism>
<dbReference type="InterPro" id="IPR026891">
    <property type="entry name" value="Fn3-like"/>
</dbReference>
<feature type="domain" description="Fibronectin type III-like" evidence="5">
    <location>
        <begin position="1"/>
        <end position="60"/>
    </location>
</feature>
<dbReference type="SMART" id="SM01217">
    <property type="entry name" value="Fn3_like"/>
    <property type="match status" value="1"/>
</dbReference>
<feature type="non-terminal residue" evidence="6">
    <location>
        <position position="1"/>
    </location>
</feature>
<evidence type="ECO:0000313" key="6">
    <source>
        <dbReference type="EMBL" id="GFD58447.1"/>
    </source>
</evidence>
<name>A0A699XFM4_TANCI</name>
<comment type="caution">
    <text evidence="6">The sequence shown here is derived from an EMBL/GenBank/DDBJ whole genome shotgun (WGS) entry which is preliminary data.</text>
</comment>
<dbReference type="AlphaFoldDB" id="A0A699XFM4"/>
<evidence type="ECO:0000256" key="4">
    <source>
        <dbReference type="ARBA" id="ARBA00022801"/>
    </source>
</evidence>
<dbReference type="Pfam" id="PF14310">
    <property type="entry name" value="Fn3-like"/>
    <property type="match status" value="1"/>
</dbReference>